<dbReference type="Proteomes" id="UP000189703">
    <property type="component" value="Unplaced"/>
</dbReference>
<keyword evidence="9" id="KW-1185">Reference proteome</keyword>
<dbReference type="InterPro" id="IPR036291">
    <property type="entry name" value="NAD(P)-bd_dom_sf"/>
</dbReference>
<keyword evidence="2" id="KW-0284">Flavonoid biosynthesis</keyword>
<dbReference type="FunFam" id="3.40.50.720:FF:000085">
    <property type="entry name" value="Dihydroflavonol reductase"/>
    <property type="match status" value="1"/>
</dbReference>
<dbReference type="eggNOG" id="KOG1502">
    <property type="taxonomic scope" value="Eukaryota"/>
</dbReference>
<dbReference type="Gene3D" id="3.40.50.720">
    <property type="entry name" value="NAD(P)-binding Rossmann-like Domain"/>
    <property type="match status" value="1"/>
</dbReference>
<evidence type="ECO:0000256" key="4">
    <source>
        <dbReference type="ARBA" id="ARBA00039055"/>
    </source>
</evidence>
<proteinExistence type="inferred from homology"/>
<dbReference type="EC" id="1.1.1.219" evidence="5"/>
<dbReference type="RefSeq" id="XP_010245914.1">
    <property type="nucleotide sequence ID" value="XM_010247612.2"/>
</dbReference>
<dbReference type="GO" id="GO:0016616">
    <property type="term" value="F:oxidoreductase activity, acting on the CH-OH group of donors, NAD or NADP as acceptor"/>
    <property type="evidence" value="ECO:0000318"/>
    <property type="project" value="GO_Central"/>
</dbReference>
<dbReference type="KEGG" id="nnu:104589332"/>
<name>A0A1U7Z533_NELNU</name>
<evidence type="ECO:0000256" key="5">
    <source>
        <dbReference type="ARBA" id="ARBA00039057"/>
    </source>
</evidence>
<dbReference type="GeneID" id="104589332"/>
<dbReference type="Pfam" id="PF01370">
    <property type="entry name" value="Epimerase"/>
    <property type="match status" value="1"/>
</dbReference>
<evidence type="ECO:0000256" key="7">
    <source>
        <dbReference type="ARBA" id="ARBA00048870"/>
    </source>
</evidence>
<comment type="catalytic activity">
    <reaction evidence="8">
        <text>a (2R,3S,4S)-leucoanthocyanidin + NADP(+) = a (2R,3R)-dihydroflavonol + NADPH + H(+)</text>
        <dbReference type="Rhea" id="RHEA:54444"/>
        <dbReference type="ChEBI" id="CHEBI:15378"/>
        <dbReference type="ChEBI" id="CHEBI:57783"/>
        <dbReference type="ChEBI" id="CHEBI:58349"/>
        <dbReference type="ChEBI" id="CHEBI:138176"/>
        <dbReference type="ChEBI" id="CHEBI:138188"/>
        <dbReference type="EC" id="1.1.1.219"/>
    </reaction>
</comment>
<dbReference type="PANTHER" id="PTHR10366:SF564">
    <property type="entry name" value="STEROL-4-ALPHA-CARBOXYLATE 3-DEHYDROGENASE, DECARBOXYLATING"/>
    <property type="match status" value="1"/>
</dbReference>
<dbReference type="InterPro" id="IPR050425">
    <property type="entry name" value="NAD(P)_dehydrat-like"/>
</dbReference>
<evidence type="ECO:0000256" key="1">
    <source>
        <dbReference type="ARBA" id="ARBA00023002"/>
    </source>
</evidence>
<dbReference type="STRING" id="4432.A0A1U7Z533"/>
<dbReference type="AlphaFoldDB" id="A0A1U7Z533"/>
<accession>A0A1U7Z533</accession>
<dbReference type="SUPFAM" id="SSF51735">
    <property type="entry name" value="NAD(P)-binding Rossmann-fold domains"/>
    <property type="match status" value="1"/>
</dbReference>
<evidence type="ECO:0000313" key="9">
    <source>
        <dbReference type="Proteomes" id="UP000189703"/>
    </source>
</evidence>
<dbReference type="GO" id="GO:0009813">
    <property type="term" value="P:flavonoid biosynthetic process"/>
    <property type="evidence" value="ECO:0007669"/>
    <property type="project" value="UniProtKB-KW"/>
</dbReference>
<dbReference type="SMR" id="A0A1U7Z533"/>
<dbReference type="InterPro" id="IPR001509">
    <property type="entry name" value="Epimerase_deHydtase"/>
</dbReference>
<evidence type="ECO:0000256" key="3">
    <source>
        <dbReference type="ARBA" id="ARBA00023445"/>
    </source>
</evidence>
<gene>
    <name evidence="10" type="primary">LOC104589332</name>
</gene>
<keyword evidence="1" id="KW-0560">Oxidoreductase</keyword>
<organism evidence="9 10">
    <name type="scientific">Nelumbo nucifera</name>
    <name type="common">Sacred lotus</name>
    <dbReference type="NCBI Taxonomy" id="4432"/>
    <lineage>
        <taxon>Eukaryota</taxon>
        <taxon>Viridiplantae</taxon>
        <taxon>Streptophyta</taxon>
        <taxon>Embryophyta</taxon>
        <taxon>Tracheophyta</taxon>
        <taxon>Spermatophyta</taxon>
        <taxon>Magnoliopsida</taxon>
        <taxon>Proteales</taxon>
        <taxon>Nelumbonaceae</taxon>
        <taxon>Nelumbo</taxon>
    </lineage>
</organism>
<reference evidence="10" key="1">
    <citation type="submission" date="2025-08" db="UniProtKB">
        <authorList>
            <consortium name="RefSeq"/>
        </authorList>
    </citation>
    <scope>IDENTIFICATION</scope>
</reference>
<comment type="catalytic activity">
    <reaction evidence="7">
        <text>(2S)-flavan-4-ol + NADP(+) = (2S)-flavanone + NADPH + H(+)</text>
        <dbReference type="Rhea" id="RHEA:11228"/>
        <dbReference type="ChEBI" id="CHEBI:15378"/>
        <dbReference type="ChEBI" id="CHEBI:15605"/>
        <dbReference type="ChEBI" id="CHEBI:15606"/>
        <dbReference type="ChEBI" id="CHEBI:57783"/>
        <dbReference type="ChEBI" id="CHEBI:58349"/>
        <dbReference type="EC" id="1.1.1.234"/>
    </reaction>
</comment>
<dbReference type="EC" id="1.1.1.234" evidence="4"/>
<dbReference type="CDD" id="cd08958">
    <property type="entry name" value="FR_SDR_e"/>
    <property type="match status" value="1"/>
</dbReference>
<protein>
    <recommendedName>
        <fullName evidence="6">Flavanone 4-reductase</fullName>
        <ecNumber evidence="5">1.1.1.219</ecNumber>
        <ecNumber evidence="4">1.1.1.234</ecNumber>
    </recommendedName>
</protein>
<dbReference type="GO" id="GO:0047890">
    <property type="term" value="F:flavanone 4-reductase activity"/>
    <property type="evidence" value="ECO:0007669"/>
    <property type="project" value="UniProtKB-EC"/>
</dbReference>
<evidence type="ECO:0000313" key="10">
    <source>
        <dbReference type="RefSeq" id="XP_010245914.1"/>
    </source>
</evidence>
<evidence type="ECO:0000256" key="6">
    <source>
        <dbReference type="ARBA" id="ARBA00042087"/>
    </source>
</evidence>
<dbReference type="GO" id="GO:0045552">
    <property type="term" value="F:dihydroflavanol 4-reductase activity"/>
    <property type="evidence" value="ECO:0007669"/>
    <property type="project" value="UniProtKB-EC"/>
</dbReference>
<evidence type="ECO:0000256" key="8">
    <source>
        <dbReference type="ARBA" id="ARBA00049132"/>
    </source>
</evidence>
<dbReference type="OMA" id="GHIASHV"/>
<evidence type="ECO:0000256" key="2">
    <source>
        <dbReference type="ARBA" id="ARBA00023241"/>
    </source>
</evidence>
<dbReference type="PANTHER" id="PTHR10366">
    <property type="entry name" value="NAD DEPENDENT EPIMERASE/DEHYDRATASE"/>
    <property type="match status" value="1"/>
</dbReference>
<sequence length="343" mass="38393">MEAETERGTVCVTGASGYIGAWLVMRLLDQGYVVKATVRDPNNTKKVNHLLHLPKAKTHLTLWKAVLEDEGSFDEAIQGCTGVFHLASPVKIESEDPENEVIKPAINGILNVMRSCAKAKTVKRIVFTSSIAAVMRQEHPPPMYDESHWSDIDFVRRTKMPGWMYFASKTLAEKAAWEFAEQNNIDLISVIVALVVGPVIVPWMPTGIALAFALITGTECHYPLLKKCSFVHPDDLCNALVYLLEHPEVKGRYICSSHDSTISGLAKMLKEKFPEYYIPSKFEDVDESLEVVPFSSKKLQDLGFKYKYNLEDMYIGAIQSAREKDLIPLSTTKHTKDSGPVDE</sequence>
<dbReference type="OrthoDB" id="2735536at2759"/>
<comment type="similarity">
    <text evidence="3">Belongs to the NAD(P)-dependent epimerase/dehydratase family. Dihydroflavonol-4-reductase subfamily.</text>
</comment>